<organism evidence="1 2">
    <name type="scientific">Dissostichus eleginoides</name>
    <name type="common">Patagonian toothfish</name>
    <name type="synonym">Dissostichus amissus</name>
    <dbReference type="NCBI Taxonomy" id="100907"/>
    <lineage>
        <taxon>Eukaryota</taxon>
        <taxon>Metazoa</taxon>
        <taxon>Chordata</taxon>
        <taxon>Craniata</taxon>
        <taxon>Vertebrata</taxon>
        <taxon>Euteleostomi</taxon>
        <taxon>Actinopterygii</taxon>
        <taxon>Neopterygii</taxon>
        <taxon>Teleostei</taxon>
        <taxon>Neoteleostei</taxon>
        <taxon>Acanthomorphata</taxon>
        <taxon>Eupercaria</taxon>
        <taxon>Perciformes</taxon>
        <taxon>Notothenioidei</taxon>
        <taxon>Nototheniidae</taxon>
        <taxon>Dissostichus</taxon>
    </lineage>
</organism>
<evidence type="ECO:0000313" key="2">
    <source>
        <dbReference type="Proteomes" id="UP001228049"/>
    </source>
</evidence>
<gene>
    <name evidence="1" type="ORF">KUDE01_028188</name>
</gene>
<comment type="caution">
    <text evidence="1">The sequence shown here is derived from an EMBL/GenBank/DDBJ whole genome shotgun (WGS) entry which is preliminary data.</text>
</comment>
<reference evidence="1" key="1">
    <citation type="submission" date="2023-04" db="EMBL/GenBank/DDBJ databases">
        <title>Chromosome-level genome of Chaenocephalus aceratus.</title>
        <authorList>
            <person name="Park H."/>
        </authorList>
    </citation>
    <scope>NUCLEOTIDE SEQUENCE</scope>
    <source>
        <strain evidence="1">DE</strain>
        <tissue evidence="1">Muscle</tissue>
    </source>
</reference>
<keyword evidence="2" id="KW-1185">Reference proteome</keyword>
<protein>
    <submittedName>
        <fullName evidence="1">Sarpagan bridge enzyme</fullName>
    </submittedName>
</protein>
<dbReference type="Proteomes" id="UP001228049">
    <property type="component" value="Unassembled WGS sequence"/>
</dbReference>
<sequence length="150" mass="16860">MVANDIAYHKPCMNNFKAQRVPSGKPRLNLYAVAISCLVEELEAPLFHDLSGFLVKSLRDRYREILRELGIKTADQYRSTTLKLKLQQHFGGRVSILDQTCGSGFICASAVPLGDALEKLRRLEADHKEDAKYHALRQAAKILQTDCVNC</sequence>
<name>A0AAD9BT05_DISEL</name>
<dbReference type="PANTHER" id="PTHR47018:SF1">
    <property type="entry name" value="TESMIN_TSO1-LIKE CXC DOMAIN-CONTAINING PROTEIN"/>
    <property type="match status" value="1"/>
</dbReference>
<dbReference type="EMBL" id="JASDAP010000018">
    <property type="protein sequence ID" value="KAK1887399.1"/>
    <property type="molecule type" value="Genomic_DNA"/>
</dbReference>
<accession>A0AAD9BT05</accession>
<proteinExistence type="predicted"/>
<evidence type="ECO:0000313" key="1">
    <source>
        <dbReference type="EMBL" id="KAK1887399.1"/>
    </source>
</evidence>
<dbReference type="PANTHER" id="PTHR47018">
    <property type="entry name" value="CXC DOMAIN-CONTAINING PROTEIN-RELATED"/>
    <property type="match status" value="1"/>
</dbReference>
<dbReference type="AlphaFoldDB" id="A0AAD9BT05"/>